<accession>A0AAV4MDY9</accession>
<protein>
    <submittedName>
        <fullName evidence="1">Uncharacterized protein</fullName>
    </submittedName>
</protein>
<organism evidence="1 2">
    <name type="scientific">Caerostris extrusa</name>
    <name type="common">Bark spider</name>
    <name type="synonym">Caerostris bankana</name>
    <dbReference type="NCBI Taxonomy" id="172846"/>
    <lineage>
        <taxon>Eukaryota</taxon>
        <taxon>Metazoa</taxon>
        <taxon>Ecdysozoa</taxon>
        <taxon>Arthropoda</taxon>
        <taxon>Chelicerata</taxon>
        <taxon>Arachnida</taxon>
        <taxon>Araneae</taxon>
        <taxon>Araneomorphae</taxon>
        <taxon>Entelegynae</taxon>
        <taxon>Araneoidea</taxon>
        <taxon>Araneidae</taxon>
        <taxon>Caerostris</taxon>
    </lineage>
</organism>
<evidence type="ECO:0000313" key="1">
    <source>
        <dbReference type="EMBL" id="GIX69641.1"/>
    </source>
</evidence>
<evidence type="ECO:0000313" key="2">
    <source>
        <dbReference type="Proteomes" id="UP001054945"/>
    </source>
</evidence>
<comment type="caution">
    <text evidence="1">The sequence shown here is derived from an EMBL/GenBank/DDBJ whole genome shotgun (WGS) entry which is preliminary data.</text>
</comment>
<dbReference type="EMBL" id="BPLR01002070">
    <property type="protein sequence ID" value="GIX69641.1"/>
    <property type="molecule type" value="Genomic_DNA"/>
</dbReference>
<gene>
    <name evidence="1" type="ORF">CEXT_704991</name>
</gene>
<keyword evidence="2" id="KW-1185">Reference proteome</keyword>
<reference evidence="1 2" key="1">
    <citation type="submission" date="2021-06" db="EMBL/GenBank/DDBJ databases">
        <title>Caerostris extrusa draft genome.</title>
        <authorList>
            <person name="Kono N."/>
            <person name="Arakawa K."/>
        </authorList>
    </citation>
    <scope>NUCLEOTIDE SEQUENCE [LARGE SCALE GENOMIC DNA]</scope>
</reference>
<sequence>MTCRAVLFDFYTLKSEYYKGCDYFNQYPDGTRTCSQTAFPDSISPSQINNSLIMRLQFYRFIEAGRLMKISTVKIEGNNCKSKLVEKKDFTN</sequence>
<proteinExistence type="predicted"/>
<dbReference type="Proteomes" id="UP001054945">
    <property type="component" value="Unassembled WGS sequence"/>
</dbReference>
<dbReference type="AlphaFoldDB" id="A0AAV4MDY9"/>
<name>A0AAV4MDY9_CAEEX</name>